<comment type="caution">
    <text evidence="2">The sequence shown here is derived from an EMBL/GenBank/DDBJ whole genome shotgun (WGS) entry which is preliminary data.</text>
</comment>
<name>A0AAV9R331_9TELE</name>
<feature type="compositionally biased region" description="Polar residues" evidence="1">
    <location>
        <begin position="142"/>
        <end position="160"/>
    </location>
</feature>
<dbReference type="AlphaFoldDB" id="A0AAV9R331"/>
<gene>
    <name evidence="2" type="ORF">CRENBAI_013346</name>
</gene>
<feature type="region of interest" description="Disordered" evidence="1">
    <location>
        <begin position="1"/>
        <end position="58"/>
    </location>
</feature>
<proteinExistence type="predicted"/>
<evidence type="ECO:0000256" key="1">
    <source>
        <dbReference type="SAM" id="MobiDB-lite"/>
    </source>
</evidence>
<reference evidence="2 3" key="1">
    <citation type="submission" date="2021-06" db="EMBL/GenBank/DDBJ databases">
        <authorList>
            <person name="Palmer J.M."/>
        </authorList>
    </citation>
    <scope>NUCLEOTIDE SEQUENCE [LARGE SCALE GENOMIC DNA]</scope>
    <source>
        <strain evidence="2 3">MEX-2019</strain>
        <tissue evidence="2">Muscle</tissue>
    </source>
</reference>
<keyword evidence="3" id="KW-1185">Reference proteome</keyword>
<sequence>MENPRRTLTGGQPRGSGDWNTRRISGNCDPRRSYGNWDPWRGSKTHGGAQKTGFHEGAQKTGTHRGALVQEHKAGHLDTHVRDLRKGHTRWQQQLEVSSWHCCSEAAWSIETVWCRLWCSQAVRSRLRDLVVALKQALGQQKKNLSQSLTAKPNEQNGSQKAHAGAREQVGGVPVEDFPDPGGGSARHRTQRLLA</sequence>
<feature type="compositionally biased region" description="Basic residues" evidence="1">
    <location>
        <begin position="186"/>
        <end position="195"/>
    </location>
</feature>
<feature type="region of interest" description="Disordered" evidence="1">
    <location>
        <begin position="142"/>
        <end position="195"/>
    </location>
</feature>
<protein>
    <submittedName>
        <fullName evidence="2">Uncharacterized protein</fullName>
    </submittedName>
</protein>
<evidence type="ECO:0000313" key="3">
    <source>
        <dbReference type="Proteomes" id="UP001311232"/>
    </source>
</evidence>
<dbReference type="Proteomes" id="UP001311232">
    <property type="component" value="Unassembled WGS sequence"/>
</dbReference>
<accession>A0AAV9R331</accession>
<feature type="non-terminal residue" evidence="2">
    <location>
        <position position="195"/>
    </location>
</feature>
<evidence type="ECO:0000313" key="2">
    <source>
        <dbReference type="EMBL" id="KAK5603184.1"/>
    </source>
</evidence>
<organism evidence="2 3">
    <name type="scientific">Crenichthys baileyi</name>
    <name type="common">White River springfish</name>
    <dbReference type="NCBI Taxonomy" id="28760"/>
    <lineage>
        <taxon>Eukaryota</taxon>
        <taxon>Metazoa</taxon>
        <taxon>Chordata</taxon>
        <taxon>Craniata</taxon>
        <taxon>Vertebrata</taxon>
        <taxon>Euteleostomi</taxon>
        <taxon>Actinopterygii</taxon>
        <taxon>Neopterygii</taxon>
        <taxon>Teleostei</taxon>
        <taxon>Neoteleostei</taxon>
        <taxon>Acanthomorphata</taxon>
        <taxon>Ovalentaria</taxon>
        <taxon>Atherinomorphae</taxon>
        <taxon>Cyprinodontiformes</taxon>
        <taxon>Goodeidae</taxon>
        <taxon>Crenichthys</taxon>
    </lineage>
</organism>
<dbReference type="EMBL" id="JAHHUM010002564">
    <property type="protein sequence ID" value="KAK5603184.1"/>
    <property type="molecule type" value="Genomic_DNA"/>
</dbReference>